<feature type="compositionally biased region" description="Basic and acidic residues" evidence="1">
    <location>
        <begin position="113"/>
        <end position="123"/>
    </location>
</feature>
<feature type="compositionally biased region" description="Low complexity" evidence="1">
    <location>
        <begin position="131"/>
        <end position="144"/>
    </location>
</feature>
<dbReference type="InParanoid" id="A0A1Y2LHI6"/>
<feature type="compositionally biased region" description="Basic and acidic residues" evidence="1">
    <location>
        <begin position="1"/>
        <end position="28"/>
    </location>
</feature>
<gene>
    <name evidence="2" type="ORF">B5807_12079</name>
</gene>
<sequence>MSPSTHEDIVCKSERPSANDKGKGKAIEVESESENENSSEEESYEIEEEIADIERLLKLAKDAKDLDEKLPYHQKEKNRHLNDLRDDPHVKEFFDEEVPDIENLNELEDALREAKEAKQKELGEAGTYTNSQSPSKTESSSSSQ</sequence>
<proteinExistence type="predicted"/>
<keyword evidence="3" id="KW-1185">Reference proteome</keyword>
<accession>A0A1Y2LHI6</accession>
<evidence type="ECO:0000256" key="1">
    <source>
        <dbReference type="SAM" id="MobiDB-lite"/>
    </source>
</evidence>
<evidence type="ECO:0000313" key="2">
    <source>
        <dbReference type="EMBL" id="OSS43285.1"/>
    </source>
</evidence>
<name>A0A1Y2LHI6_EPING</name>
<feature type="compositionally biased region" description="Acidic residues" evidence="1">
    <location>
        <begin position="29"/>
        <end position="46"/>
    </location>
</feature>
<dbReference type="Proteomes" id="UP000193240">
    <property type="component" value="Unassembled WGS sequence"/>
</dbReference>
<dbReference type="AlphaFoldDB" id="A0A1Y2LHI6"/>
<feature type="region of interest" description="Disordered" evidence="1">
    <location>
        <begin position="1"/>
        <end position="46"/>
    </location>
</feature>
<protein>
    <submittedName>
        <fullName evidence="2">Uncharacterized protein</fullName>
    </submittedName>
</protein>
<organism evidence="2 3">
    <name type="scientific">Epicoccum nigrum</name>
    <name type="common">Soil fungus</name>
    <name type="synonym">Epicoccum purpurascens</name>
    <dbReference type="NCBI Taxonomy" id="105696"/>
    <lineage>
        <taxon>Eukaryota</taxon>
        <taxon>Fungi</taxon>
        <taxon>Dikarya</taxon>
        <taxon>Ascomycota</taxon>
        <taxon>Pezizomycotina</taxon>
        <taxon>Dothideomycetes</taxon>
        <taxon>Pleosporomycetidae</taxon>
        <taxon>Pleosporales</taxon>
        <taxon>Pleosporineae</taxon>
        <taxon>Didymellaceae</taxon>
        <taxon>Epicoccum</taxon>
    </lineage>
</organism>
<feature type="region of interest" description="Disordered" evidence="1">
    <location>
        <begin position="113"/>
        <end position="144"/>
    </location>
</feature>
<reference evidence="2 3" key="1">
    <citation type="journal article" date="2017" name="Genome Announc.">
        <title>Genome sequence of the saprophytic ascomycete Epicoccum nigrum ICMP 19927 strain isolated from New Zealand.</title>
        <authorList>
            <person name="Fokin M."/>
            <person name="Fleetwood D."/>
            <person name="Weir B.S."/>
            <person name="Villas-Boas S.G."/>
        </authorList>
    </citation>
    <scope>NUCLEOTIDE SEQUENCE [LARGE SCALE GENOMIC DNA]</scope>
    <source>
        <strain evidence="2 3">ICMP 19927</strain>
    </source>
</reference>
<dbReference type="EMBL" id="KZ107874">
    <property type="protein sequence ID" value="OSS43285.1"/>
    <property type="molecule type" value="Genomic_DNA"/>
</dbReference>
<evidence type="ECO:0000313" key="3">
    <source>
        <dbReference type="Proteomes" id="UP000193240"/>
    </source>
</evidence>